<proteinExistence type="predicted"/>
<organism evidence="1">
    <name type="scientific">uncultured Caudovirales phage</name>
    <dbReference type="NCBI Taxonomy" id="2100421"/>
    <lineage>
        <taxon>Viruses</taxon>
        <taxon>Duplodnaviria</taxon>
        <taxon>Heunggongvirae</taxon>
        <taxon>Uroviricota</taxon>
        <taxon>Caudoviricetes</taxon>
        <taxon>Peduoviridae</taxon>
        <taxon>Maltschvirus</taxon>
        <taxon>Maltschvirus maltsch</taxon>
    </lineage>
</organism>
<protein>
    <submittedName>
        <fullName evidence="1">Uncharacterized protein</fullName>
    </submittedName>
</protein>
<name>A0A6J5KZP7_9CAUD</name>
<dbReference type="EMBL" id="LR796226">
    <property type="protein sequence ID" value="CAB4128018.1"/>
    <property type="molecule type" value="Genomic_DNA"/>
</dbReference>
<accession>A0A6J5KZP7</accession>
<reference evidence="1" key="1">
    <citation type="submission" date="2020-04" db="EMBL/GenBank/DDBJ databases">
        <authorList>
            <person name="Chiriac C."/>
            <person name="Salcher M."/>
            <person name="Ghai R."/>
            <person name="Kavagutti S V."/>
        </authorList>
    </citation>
    <scope>NUCLEOTIDE SEQUENCE</scope>
</reference>
<gene>
    <name evidence="1" type="ORF">UFOVP111_1</name>
</gene>
<evidence type="ECO:0000313" key="1">
    <source>
        <dbReference type="EMBL" id="CAB4128018.1"/>
    </source>
</evidence>
<sequence length="56" mass="6526">MKITKKPCETCDTCGTVYEVEVINKNKKTNQLISHFTNRFRTKAECVAWAIYMKLP</sequence>